<dbReference type="Proteomes" id="UP000824469">
    <property type="component" value="Unassembled WGS sequence"/>
</dbReference>
<proteinExistence type="predicted"/>
<protein>
    <submittedName>
        <fullName evidence="1">Uncharacterized protein</fullName>
    </submittedName>
</protein>
<feature type="non-terminal residue" evidence="1">
    <location>
        <position position="1"/>
    </location>
</feature>
<sequence length="57" mass="6704">YEVESRSTSIMYSNGRNDMLADSSFIRLIDIRGVVWIHYPYTLTEAIEKAYIVEETR</sequence>
<organism evidence="1 2">
    <name type="scientific">Taxus chinensis</name>
    <name type="common">Chinese yew</name>
    <name type="synonym">Taxus wallichiana var. chinensis</name>
    <dbReference type="NCBI Taxonomy" id="29808"/>
    <lineage>
        <taxon>Eukaryota</taxon>
        <taxon>Viridiplantae</taxon>
        <taxon>Streptophyta</taxon>
        <taxon>Embryophyta</taxon>
        <taxon>Tracheophyta</taxon>
        <taxon>Spermatophyta</taxon>
        <taxon>Pinopsida</taxon>
        <taxon>Pinidae</taxon>
        <taxon>Conifers II</taxon>
        <taxon>Cupressales</taxon>
        <taxon>Taxaceae</taxon>
        <taxon>Taxus</taxon>
    </lineage>
</organism>
<dbReference type="EMBL" id="JAHRHJ020000010">
    <property type="protein sequence ID" value="KAH9297880.1"/>
    <property type="molecule type" value="Genomic_DNA"/>
</dbReference>
<feature type="non-terminal residue" evidence="1">
    <location>
        <position position="57"/>
    </location>
</feature>
<accession>A0AA38FDE0</accession>
<gene>
    <name evidence="1" type="ORF">KI387_029562</name>
</gene>
<reference evidence="1 2" key="1">
    <citation type="journal article" date="2021" name="Nat. Plants">
        <title>The Taxus genome provides insights into paclitaxel biosynthesis.</title>
        <authorList>
            <person name="Xiong X."/>
            <person name="Gou J."/>
            <person name="Liao Q."/>
            <person name="Li Y."/>
            <person name="Zhou Q."/>
            <person name="Bi G."/>
            <person name="Li C."/>
            <person name="Du R."/>
            <person name="Wang X."/>
            <person name="Sun T."/>
            <person name="Guo L."/>
            <person name="Liang H."/>
            <person name="Lu P."/>
            <person name="Wu Y."/>
            <person name="Zhang Z."/>
            <person name="Ro D.K."/>
            <person name="Shang Y."/>
            <person name="Huang S."/>
            <person name="Yan J."/>
        </authorList>
    </citation>
    <scope>NUCLEOTIDE SEQUENCE [LARGE SCALE GENOMIC DNA]</scope>
    <source>
        <strain evidence="1">Ta-2019</strain>
    </source>
</reference>
<comment type="caution">
    <text evidence="1">The sequence shown here is derived from an EMBL/GenBank/DDBJ whole genome shotgun (WGS) entry which is preliminary data.</text>
</comment>
<keyword evidence="2" id="KW-1185">Reference proteome</keyword>
<evidence type="ECO:0000313" key="1">
    <source>
        <dbReference type="EMBL" id="KAH9297880.1"/>
    </source>
</evidence>
<evidence type="ECO:0000313" key="2">
    <source>
        <dbReference type="Proteomes" id="UP000824469"/>
    </source>
</evidence>
<dbReference type="AlphaFoldDB" id="A0AA38FDE0"/>
<name>A0AA38FDE0_TAXCH</name>